<evidence type="ECO:0000313" key="14">
    <source>
        <dbReference type="Proteomes" id="UP001501920"/>
    </source>
</evidence>
<keyword evidence="14" id="KW-1185">Reference proteome</keyword>
<evidence type="ECO:0000256" key="5">
    <source>
        <dbReference type="ARBA" id="ARBA00022771"/>
    </source>
</evidence>
<evidence type="ECO:0000256" key="10">
    <source>
        <dbReference type="PROSITE-ProRule" id="PRU00600"/>
    </source>
</evidence>
<dbReference type="GeneID" id="108440750"/>
<dbReference type="GO" id="GO:0003676">
    <property type="term" value="F:nucleic acid binding"/>
    <property type="evidence" value="ECO:0007669"/>
    <property type="project" value="InterPro"/>
</dbReference>
<evidence type="ECO:0000256" key="1">
    <source>
        <dbReference type="ARBA" id="ARBA00004123"/>
    </source>
</evidence>
<evidence type="ECO:0000256" key="2">
    <source>
        <dbReference type="ARBA" id="ARBA00022553"/>
    </source>
</evidence>
<keyword evidence="3" id="KW-0479">Metal-binding</keyword>
<keyword evidence="4" id="KW-0677">Repeat</keyword>
<feature type="domain" description="DBF4-type" evidence="12">
    <location>
        <begin position="297"/>
        <end position="345"/>
    </location>
</feature>
<keyword evidence="5 10" id="KW-0863">Zinc-finger</keyword>
<keyword evidence="2" id="KW-0597">Phosphoprotein</keyword>
<dbReference type="PANTHER" id="PTHR15375">
    <property type="entry name" value="ACTIVATOR OF S-PHASE KINASE-RELATED"/>
    <property type="match status" value="1"/>
</dbReference>
<dbReference type="Gene3D" id="2.10.50.40">
    <property type="match status" value="1"/>
</dbReference>
<dbReference type="OrthoDB" id="21380at2759"/>
<dbReference type="STRING" id="42514.ENSPNAP00000029551"/>
<accession>A0A3B4E2J3</accession>
<feature type="region of interest" description="Disordered" evidence="11">
    <location>
        <begin position="395"/>
        <end position="438"/>
    </location>
</feature>
<protein>
    <recommendedName>
        <fullName evidence="9">Protein DBF4 homolog A</fullName>
    </recommendedName>
</protein>
<dbReference type="Pfam" id="PF07535">
    <property type="entry name" value="zf-DBF"/>
    <property type="match status" value="1"/>
</dbReference>
<reference evidence="13" key="2">
    <citation type="submission" date="2025-08" db="UniProtKB">
        <authorList>
            <consortium name="Ensembl"/>
        </authorList>
    </citation>
    <scope>IDENTIFICATION</scope>
</reference>
<feature type="compositionally biased region" description="Polar residues" evidence="11">
    <location>
        <begin position="599"/>
        <end position="611"/>
    </location>
</feature>
<feature type="compositionally biased region" description="Basic residues" evidence="11">
    <location>
        <begin position="286"/>
        <end position="300"/>
    </location>
</feature>
<feature type="region of interest" description="Disordered" evidence="11">
    <location>
        <begin position="260"/>
        <end position="300"/>
    </location>
</feature>
<feature type="compositionally biased region" description="Basic residues" evidence="11">
    <location>
        <begin position="23"/>
        <end position="33"/>
    </location>
</feature>
<proteinExistence type="predicted"/>
<name>A0A3B4E2J3_PYGNA</name>
<sequence length="646" mass="71489">MKHQSFPKSVKAEIQDSKLADHGHKRPAFKSKPRPTCEPLHAKPFTSRVFYLDLPCNKRSQTLESDIKSLGGTVEKFFSKEIRYLVSNKPEARHVQRLVQDSPVPSPDSGLSSPYPASKRDSHGHRGSSQGPTDTVVVSRGKSLVEKVVKEQERVQINRILANALEWGVKILYIDDVLSYIDKKKTRLSKESTARPTVTTAAQPDPTQRPAFQKCSTGRISRPFVKVEDSSRHYRPIYLPMPNMPVCNFKSPAPCSPFLVDENDNDAPRKKTKVHGSERDRGVKGRKDRRRGHEGKGRRKGGYCECCLVKYDSLKSHLQGEQHQAFSKSEEYLVVDRVISGLTCDLIQISTQTKRVKCSVSSPVCAPGPAVKTAGEEEVLEAEEEKATAFTLWSSHNTDFSGGTPRPVRKRSRALSLSPEEDAAEQSDALEKSDSKCGSSSALHKALTASLCNSKKSCYSDSLQRSSTPVHVHSKPRNSLSVQPAHRHVSCNRLDAKSIQETQGTNVVSEPSETSQLNIHATPKTVLGVTGMQRPLSKAGHVPVRTEQPSDRTTHGSVTAERSSRGYELVNTDSPSRTLQRKVRHSRRRRKTLAEASHGLSSKHVQPLTPQTFGKASEPLTLSASAQDLGHLFMSSDNIEDEFKGF</sequence>
<evidence type="ECO:0000256" key="4">
    <source>
        <dbReference type="ARBA" id="ARBA00022737"/>
    </source>
</evidence>
<feature type="compositionally biased region" description="Basic and acidic residues" evidence="11">
    <location>
        <begin position="10"/>
        <end position="22"/>
    </location>
</feature>
<dbReference type="SMART" id="SM00586">
    <property type="entry name" value="ZnF_DBF"/>
    <property type="match status" value="1"/>
</dbReference>
<feature type="region of interest" description="Disordered" evidence="11">
    <location>
        <begin position="466"/>
        <end position="486"/>
    </location>
</feature>
<dbReference type="InterPro" id="IPR006572">
    <property type="entry name" value="Znf_DBF"/>
</dbReference>
<dbReference type="RefSeq" id="XP_017575295.2">
    <property type="nucleotide sequence ID" value="XM_017719806.2"/>
</dbReference>
<evidence type="ECO:0000259" key="12">
    <source>
        <dbReference type="PROSITE" id="PS51265"/>
    </source>
</evidence>
<reference evidence="13 14" key="1">
    <citation type="submission" date="2020-10" db="EMBL/GenBank/DDBJ databases">
        <title>Pygocentrus nattereri (red-bellied piranha) genome, fPygNat1, primary haplotype.</title>
        <authorList>
            <person name="Myers G."/>
            <person name="Meyer A."/>
            <person name="Karagic N."/>
            <person name="Pippel M."/>
            <person name="Winkler S."/>
            <person name="Tracey A."/>
            <person name="Wood J."/>
            <person name="Formenti G."/>
            <person name="Howe K."/>
            <person name="Fedrigo O."/>
            <person name="Jarvis E.D."/>
        </authorList>
    </citation>
    <scope>NUCLEOTIDE SEQUENCE [LARGE SCALE GENOMIC DNA]</scope>
</reference>
<feature type="region of interest" description="Disordered" evidence="11">
    <location>
        <begin position="1"/>
        <end position="40"/>
    </location>
</feature>
<dbReference type="Ensembl" id="ENSPNAT00000016781.2">
    <property type="protein sequence ID" value="ENSPNAP00000029551.2"/>
    <property type="gene ID" value="ENSPNAG00000015722.2"/>
</dbReference>
<dbReference type="GO" id="GO:1901987">
    <property type="term" value="P:regulation of cell cycle phase transition"/>
    <property type="evidence" value="ECO:0007669"/>
    <property type="project" value="TreeGrafter"/>
</dbReference>
<keyword evidence="7" id="KW-0539">Nucleus</keyword>
<dbReference type="GeneTree" id="ENSGT00530000063909"/>
<feature type="compositionally biased region" description="Basic residues" evidence="11">
    <location>
        <begin position="579"/>
        <end position="591"/>
    </location>
</feature>
<feature type="region of interest" description="Disordered" evidence="11">
    <location>
        <begin position="538"/>
        <end position="611"/>
    </location>
</feature>
<dbReference type="OMA" id="HTEKNLY"/>
<dbReference type="GO" id="GO:0043539">
    <property type="term" value="F:protein serine/threonine kinase activator activity"/>
    <property type="evidence" value="ECO:0007669"/>
    <property type="project" value="TreeGrafter"/>
</dbReference>
<evidence type="ECO:0000256" key="3">
    <source>
        <dbReference type="ARBA" id="ARBA00022723"/>
    </source>
</evidence>
<dbReference type="FunFam" id="6.10.250.3410:FF:000001">
    <property type="entry name" value="Protein DBF4 homolog A"/>
    <property type="match status" value="1"/>
</dbReference>
<dbReference type="GO" id="GO:0010571">
    <property type="term" value="P:positive regulation of nuclear cell cycle DNA replication"/>
    <property type="evidence" value="ECO:0007669"/>
    <property type="project" value="TreeGrafter"/>
</dbReference>
<evidence type="ECO:0000256" key="9">
    <source>
        <dbReference type="ARBA" id="ARBA00040397"/>
    </source>
</evidence>
<feature type="compositionally biased region" description="Basic and acidic residues" evidence="11">
    <location>
        <begin position="275"/>
        <end position="285"/>
    </location>
</feature>
<evidence type="ECO:0000256" key="7">
    <source>
        <dbReference type="ARBA" id="ARBA00023242"/>
    </source>
</evidence>
<gene>
    <name evidence="13" type="primary">DBF4</name>
</gene>
<reference evidence="13" key="3">
    <citation type="submission" date="2025-09" db="UniProtKB">
        <authorList>
            <consortium name="Ensembl"/>
        </authorList>
    </citation>
    <scope>IDENTIFICATION</scope>
</reference>
<evidence type="ECO:0000256" key="6">
    <source>
        <dbReference type="ARBA" id="ARBA00022833"/>
    </source>
</evidence>
<dbReference type="GO" id="GO:0031431">
    <property type="term" value="C:Dbf4-dependent protein kinase complex"/>
    <property type="evidence" value="ECO:0007669"/>
    <property type="project" value="TreeGrafter"/>
</dbReference>
<evidence type="ECO:0000256" key="11">
    <source>
        <dbReference type="SAM" id="MobiDB-lite"/>
    </source>
</evidence>
<comment type="subcellular location">
    <subcellularLocation>
        <location evidence="1">Nucleus</location>
    </subcellularLocation>
</comment>
<dbReference type="Gene3D" id="6.10.250.3410">
    <property type="entry name" value="DBF zinc finger"/>
    <property type="match status" value="1"/>
</dbReference>
<evidence type="ECO:0000256" key="8">
    <source>
        <dbReference type="ARBA" id="ARBA00023306"/>
    </source>
</evidence>
<feature type="region of interest" description="Disordered" evidence="11">
    <location>
        <begin position="95"/>
        <end position="137"/>
    </location>
</feature>
<organism evidence="13 14">
    <name type="scientific">Pygocentrus nattereri</name>
    <name type="common">Red-bellied piranha</name>
    <dbReference type="NCBI Taxonomy" id="42514"/>
    <lineage>
        <taxon>Eukaryota</taxon>
        <taxon>Metazoa</taxon>
        <taxon>Chordata</taxon>
        <taxon>Craniata</taxon>
        <taxon>Vertebrata</taxon>
        <taxon>Euteleostomi</taxon>
        <taxon>Actinopterygii</taxon>
        <taxon>Neopterygii</taxon>
        <taxon>Teleostei</taxon>
        <taxon>Ostariophysi</taxon>
        <taxon>Characiformes</taxon>
        <taxon>Characoidei</taxon>
        <taxon>Pygocentrus</taxon>
    </lineage>
</organism>
<dbReference type="InterPro" id="IPR038545">
    <property type="entry name" value="Znf_DBF_sf"/>
</dbReference>
<dbReference type="AlphaFoldDB" id="A0A3B4E2J3"/>
<dbReference type="PROSITE" id="PS51265">
    <property type="entry name" value="ZF_DBF4"/>
    <property type="match status" value="1"/>
</dbReference>
<dbReference type="Proteomes" id="UP001501920">
    <property type="component" value="Chromosome 24"/>
</dbReference>
<dbReference type="InterPro" id="IPR051590">
    <property type="entry name" value="Replication_Regulatory_Kinase"/>
</dbReference>
<dbReference type="PANTHER" id="PTHR15375:SF22">
    <property type="entry name" value="PROTEIN DBF4 HOMOLOG A"/>
    <property type="match status" value="1"/>
</dbReference>
<evidence type="ECO:0000313" key="13">
    <source>
        <dbReference type="Ensembl" id="ENSPNAP00000029551.2"/>
    </source>
</evidence>
<keyword evidence="8" id="KW-0131">Cell cycle</keyword>
<dbReference type="GO" id="GO:0008270">
    <property type="term" value="F:zinc ion binding"/>
    <property type="evidence" value="ECO:0007669"/>
    <property type="project" value="UniProtKB-KW"/>
</dbReference>
<keyword evidence="6" id="KW-0862">Zinc</keyword>